<dbReference type="AlphaFoldDB" id="A0A832EA05"/>
<name>A0A832EA05_9BACT</name>
<accession>A0A832EA05</accession>
<proteinExistence type="predicted"/>
<reference evidence="1" key="1">
    <citation type="journal article" date="2020" name="mSystems">
        <title>Genome- and Community-Level Interaction Insights into Carbon Utilization and Element Cycling Functions of Hydrothermarchaeota in Hydrothermal Sediment.</title>
        <authorList>
            <person name="Zhou Z."/>
            <person name="Liu Y."/>
            <person name="Xu W."/>
            <person name="Pan J."/>
            <person name="Luo Z.H."/>
            <person name="Li M."/>
        </authorList>
    </citation>
    <scope>NUCLEOTIDE SEQUENCE [LARGE SCALE GENOMIC DNA]</scope>
    <source>
        <strain evidence="1">SpSt-456</strain>
    </source>
</reference>
<sequence>MDGERSLTFRDYIRLQLLEIQKHKWIESEKVGRDLGQEAVLDWIERYAEAFRRYYEPMLRDD</sequence>
<evidence type="ECO:0000313" key="1">
    <source>
        <dbReference type="EMBL" id="HFK96772.1"/>
    </source>
</evidence>
<gene>
    <name evidence="1" type="ORF">ENS06_05540</name>
</gene>
<organism evidence="1">
    <name type="scientific">Desulfacinum infernum</name>
    <dbReference type="NCBI Taxonomy" id="35837"/>
    <lineage>
        <taxon>Bacteria</taxon>
        <taxon>Pseudomonadati</taxon>
        <taxon>Thermodesulfobacteriota</taxon>
        <taxon>Syntrophobacteria</taxon>
        <taxon>Syntrophobacterales</taxon>
        <taxon>Syntrophobacteraceae</taxon>
        <taxon>Desulfacinum</taxon>
    </lineage>
</organism>
<protein>
    <submittedName>
        <fullName evidence="1">Uncharacterized protein</fullName>
    </submittedName>
</protein>
<dbReference type="EMBL" id="DSTK01000016">
    <property type="protein sequence ID" value="HFK96772.1"/>
    <property type="molecule type" value="Genomic_DNA"/>
</dbReference>
<comment type="caution">
    <text evidence="1">The sequence shown here is derived from an EMBL/GenBank/DDBJ whole genome shotgun (WGS) entry which is preliminary data.</text>
</comment>